<keyword evidence="2" id="KW-0732">Signal</keyword>
<dbReference type="STRING" id="59895.A0A124SH32"/>
<sequence>MWISGLCLFLLSRRKVFLYPIISTPIHIQCPLFSGQGRFNLHYNHGGRQIDFVCGFCSLSLRGAWKGIESGNECEDMVNGEENISLVRGACAMSRCFPFPPPGYEKKPTTDDADLLKKEKRKEKKHKKDKKDREKREGKEKKDRSDGKHKEKKDKKDKHRDKKKDKENGKDKEKGRSNYSDEKRVDGQFEGPNAEMLHQKNEHNKQKDGSSGHKKSSVQFQNGEPRELLLRKEESCKENCNSLDDKKSSVKLWGQNEELLVRNRIQAEDINNSKFVQELGRRIRDEEKRTGSLQFPVESRKISVDRGEIPKTDGPRITNEVTFGRLVMVQNIIDGTMPPLDKWADKKVEDKEKMREKENDDKRGDKRKNKDRDKQRQGKDKDKDKDRTKEEKMKKASKLTKTERDKNKDMKNSGTIGSLKDLSTHSPNIGLQRAGSELKKRKDVETNGFSHENEPRPNKMARPTSSILTENGRKQDFLQNPGLSLAGKQGTTMGSFKVDSKERRVNGVIPSQPMTITSKKPPITTANHILCKPTTIKSPPVSIDHVATKQSPIPTTKPPSSVPNHIPTQPFSDPLTKTSSTVANQNLAHSLPISSTKPSPVVAVANKIAAQPLPNSKKKPPAEASIRPPHPDIKYLKQILTVPKMEQWSGLDDQEWLYSSSKGDPHFKKTTKDDALQDNKELEVWSEAKHLESVDICALPYVIPY</sequence>
<protein>
    <submittedName>
        <fullName evidence="3">Uncharacterized protein</fullName>
    </submittedName>
</protein>
<evidence type="ECO:0000313" key="3">
    <source>
        <dbReference type="EMBL" id="KVI08263.1"/>
    </source>
</evidence>
<feature type="compositionally biased region" description="Basic and acidic residues" evidence="1">
    <location>
        <begin position="436"/>
        <end position="457"/>
    </location>
</feature>
<evidence type="ECO:0000313" key="4">
    <source>
        <dbReference type="Proteomes" id="UP000243975"/>
    </source>
</evidence>
<dbReference type="AlphaFoldDB" id="A0A124SH32"/>
<feature type="compositionally biased region" description="Basic and acidic residues" evidence="1">
    <location>
        <begin position="342"/>
        <end position="411"/>
    </location>
</feature>
<proteinExistence type="predicted"/>
<dbReference type="PANTHER" id="PTHR34660:SF3">
    <property type="entry name" value="RRM DOMAIN-CONTAINING PROTEIN"/>
    <property type="match status" value="1"/>
</dbReference>
<gene>
    <name evidence="3" type="ORF">Ccrd_013365</name>
</gene>
<evidence type="ECO:0000256" key="1">
    <source>
        <dbReference type="SAM" id="MobiDB-lite"/>
    </source>
</evidence>
<dbReference type="EMBL" id="LEKV01001158">
    <property type="protein sequence ID" value="KVI08263.1"/>
    <property type="molecule type" value="Genomic_DNA"/>
</dbReference>
<dbReference type="Proteomes" id="UP000243975">
    <property type="component" value="Unassembled WGS sequence"/>
</dbReference>
<feature type="compositionally biased region" description="Basic residues" evidence="1">
    <location>
        <begin position="150"/>
        <end position="163"/>
    </location>
</feature>
<keyword evidence="4" id="KW-1185">Reference proteome</keyword>
<feature type="compositionally biased region" description="Basic and acidic residues" evidence="1">
    <location>
        <begin position="131"/>
        <end position="149"/>
    </location>
</feature>
<feature type="region of interest" description="Disordered" evidence="1">
    <location>
        <begin position="102"/>
        <end position="226"/>
    </location>
</feature>
<dbReference type="OMA" id="GQRINNI"/>
<organism evidence="3 4">
    <name type="scientific">Cynara cardunculus var. scolymus</name>
    <name type="common">Globe artichoke</name>
    <name type="synonym">Cynara scolymus</name>
    <dbReference type="NCBI Taxonomy" id="59895"/>
    <lineage>
        <taxon>Eukaryota</taxon>
        <taxon>Viridiplantae</taxon>
        <taxon>Streptophyta</taxon>
        <taxon>Embryophyta</taxon>
        <taxon>Tracheophyta</taxon>
        <taxon>Spermatophyta</taxon>
        <taxon>Magnoliopsida</taxon>
        <taxon>eudicotyledons</taxon>
        <taxon>Gunneridae</taxon>
        <taxon>Pentapetalae</taxon>
        <taxon>asterids</taxon>
        <taxon>campanulids</taxon>
        <taxon>Asterales</taxon>
        <taxon>Asteraceae</taxon>
        <taxon>Carduoideae</taxon>
        <taxon>Cardueae</taxon>
        <taxon>Carduinae</taxon>
        <taxon>Cynara</taxon>
    </lineage>
</organism>
<evidence type="ECO:0000256" key="2">
    <source>
        <dbReference type="SAM" id="SignalP"/>
    </source>
</evidence>
<reference evidence="3 4" key="1">
    <citation type="journal article" date="2016" name="Sci. Rep.">
        <title>The genome sequence of the outbreeding globe artichoke constructed de novo incorporating a phase-aware low-pass sequencing strategy of F1 progeny.</title>
        <authorList>
            <person name="Scaglione D."/>
            <person name="Reyes-Chin-Wo S."/>
            <person name="Acquadro A."/>
            <person name="Froenicke L."/>
            <person name="Portis E."/>
            <person name="Beitel C."/>
            <person name="Tirone M."/>
            <person name="Mauro R."/>
            <person name="Lo Monaco A."/>
            <person name="Mauromicale G."/>
            <person name="Faccioli P."/>
            <person name="Cattivelli L."/>
            <person name="Rieseberg L."/>
            <person name="Michelmore R."/>
            <person name="Lanteri S."/>
        </authorList>
    </citation>
    <scope>NUCLEOTIDE SEQUENCE [LARGE SCALE GENOMIC DNA]</scope>
    <source>
        <strain evidence="3">2C</strain>
    </source>
</reference>
<feature type="region of interest" description="Disordered" evidence="1">
    <location>
        <begin position="336"/>
        <end position="501"/>
    </location>
</feature>
<feature type="compositionally biased region" description="Basic and acidic residues" evidence="1">
    <location>
        <begin position="164"/>
        <end position="187"/>
    </location>
</feature>
<dbReference type="PANTHER" id="PTHR34660">
    <property type="entry name" value="MYB-LIKE PROTEIN X"/>
    <property type="match status" value="1"/>
</dbReference>
<dbReference type="Gramene" id="KVI08263">
    <property type="protein sequence ID" value="KVI08263"/>
    <property type="gene ID" value="Ccrd_013365"/>
</dbReference>
<feature type="compositionally biased region" description="Basic and acidic residues" evidence="1">
    <location>
        <begin position="197"/>
        <end position="211"/>
    </location>
</feature>
<feature type="signal peptide" evidence="2">
    <location>
        <begin position="1"/>
        <end position="18"/>
    </location>
</feature>
<comment type="caution">
    <text evidence="3">The sequence shown here is derived from an EMBL/GenBank/DDBJ whole genome shotgun (WGS) entry which is preliminary data.</text>
</comment>
<feature type="compositionally biased region" description="Basic residues" evidence="1">
    <location>
        <begin position="118"/>
        <end position="130"/>
    </location>
</feature>
<accession>A0A124SH32</accession>
<feature type="chain" id="PRO_5007176246" evidence="2">
    <location>
        <begin position="19"/>
        <end position="705"/>
    </location>
</feature>
<name>A0A124SH32_CYNCS</name>
<feature type="compositionally biased region" description="Basic and acidic residues" evidence="1">
    <location>
        <begin position="104"/>
        <end position="117"/>
    </location>
</feature>